<keyword evidence="1" id="KW-1185">Reference proteome</keyword>
<gene>
    <name evidence="2" type="primary">LOC136086364</name>
</gene>
<dbReference type="PANTHER" id="PTHR45749:SF33">
    <property type="entry name" value="ZINC FINGER MYM-TYPE PROTEIN 1"/>
    <property type="match status" value="1"/>
</dbReference>
<evidence type="ECO:0000313" key="2">
    <source>
        <dbReference type="RefSeq" id="XP_065664732.1"/>
    </source>
</evidence>
<dbReference type="RefSeq" id="XP_065664732.1">
    <property type="nucleotide sequence ID" value="XM_065808660.1"/>
</dbReference>
<proteinExistence type="predicted"/>
<protein>
    <submittedName>
        <fullName evidence="2">Uncharacterized protein LOC136086364</fullName>
    </submittedName>
</protein>
<dbReference type="GeneID" id="136086364"/>
<dbReference type="PANTHER" id="PTHR45749">
    <property type="match status" value="1"/>
</dbReference>
<organism evidence="1 2">
    <name type="scientific">Hydra vulgaris</name>
    <name type="common">Hydra</name>
    <name type="synonym">Hydra attenuata</name>
    <dbReference type="NCBI Taxonomy" id="6087"/>
    <lineage>
        <taxon>Eukaryota</taxon>
        <taxon>Metazoa</taxon>
        <taxon>Cnidaria</taxon>
        <taxon>Hydrozoa</taxon>
        <taxon>Hydroidolina</taxon>
        <taxon>Anthoathecata</taxon>
        <taxon>Aplanulata</taxon>
        <taxon>Hydridae</taxon>
        <taxon>Hydra</taxon>
    </lineage>
</organism>
<accession>A0ABM4CS56</accession>
<sequence>MVKPIVVFSVDGGPNESSRYQKTQKWKDLLKLLLNVILFLAERGLAFRGVTHLIGDSNNGNSLRLLELLSHYDPLLKEHLKNVKQTQIEKQRLQVHYLSPDIQNEFILCCADYLRTCILKERETMKYYFLIVDATPDSAHIE</sequence>
<evidence type="ECO:0000313" key="1">
    <source>
        <dbReference type="Proteomes" id="UP001652625"/>
    </source>
</evidence>
<dbReference type="Proteomes" id="UP001652625">
    <property type="component" value="Chromosome 10"/>
</dbReference>
<reference evidence="2" key="1">
    <citation type="submission" date="2025-08" db="UniProtKB">
        <authorList>
            <consortium name="RefSeq"/>
        </authorList>
    </citation>
    <scope>IDENTIFICATION</scope>
</reference>
<name>A0ABM4CS56_HYDVU</name>